<dbReference type="PANTHER" id="PTHR43283:SF7">
    <property type="entry name" value="BETA-LACTAMASE-RELATED DOMAIN-CONTAINING PROTEIN"/>
    <property type="match status" value="1"/>
</dbReference>
<dbReference type="InterPro" id="IPR012338">
    <property type="entry name" value="Beta-lactam/transpept-like"/>
</dbReference>
<name>A0A1C7NVJ5_9HYPH</name>
<dbReference type="STRING" id="1612624.ADU59_23345"/>
<protein>
    <submittedName>
        <fullName evidence="3">6-aminohexanoate hydrolase</fullName>
    </submittedName>
</protein>
<dbReference type="SUPFAM" id="SSF56601">
    <property type="entry name" value="beta-lactamase/transpeptidase-like"/>
    <property type="match status" value="1"/>
</dbReference>
<reference evidence="3 4" key="1">
    <citation type="journal article" date="2016" name="Syst. Appl. Microbiol.">
        <title>Pararhizobium polonicum sp. nov. isolated from tumors on stone fruit rootstocks.</title>
        <authorList>
            <person name="Pulawska J."/>
            <person name="Kuzmanovic N."/>
            <person name="Willems A."/>
            <person name="Pothier J.F."/>
        </authorList>
    </citation>
    <scope>NUCLEOTIDE SEQUENCE [LARGE SCALE GENOMIC DNA]</scope>
    <source>
        <strain evidence="3 4">F5.1</strain>
    </source>
</reference>
<feature type="region of interest" description="Disordered" evidence="1">
    <location>
        <begin position="119"/>
        <end position="143"/>
    </location>
</feature>
<evidence type="ECO:0000313" key="3">
    <source>
        <dbReference type="EMBL" id="OBZ93028.1"/>
    </source>
</evidence>
<dbReference type="Pfam" id="PF00144">
    <property type="entry name" value="Beta-lactamase"/>
    <property type="match status" value="1"/>
</dbReference>
<proteinExistence type="predicted"/>
<dbReference type="EMBL" id="LGLV01000016">
    <property type="protein sequence ID" value="OBZ93028.1"/>
    <property type="molecule type" value="Genomic_DNA"/>
</dbReference>
<keyword evidence="3" id="KW-0378">Hydrolase</keyword>
<dbReference type="OrthoDB" id="9814204at2"/>
<keyword evidence="4" id="KW-1185">Reference proteome</keyword>
<dbReference type="Proteomes" id="UP000093111">
    <property type="component" value="Unassembled WGS sequence"/>
</dbReference>
<dbReference type="InterPro" id="IPR001466">
    <property type="entry name" value="Beta-lactam-related"/>
</dbReference>
<dbReference type="RefSeq" id="WP_068957077.1">
    <property type="nucleotide sequence ID" value="NZ_LGLV01000016.1"/>
</dbReference>
<accession>A0A1C7NVJ5</accession>
<dbReference type="PATRIC" id="fig|1612624.7.peg.2355"/>
<sequence length="449" mass="48702">MRKKWLWLAGSVSAAIAAVAGWLVVLPPELLRVGDGYAAKIVCSNVFIAGRDANAVLANDVQAPGHPLLRLVRISVDENRKTVTARMFGFAAPGHAIYREGLGCTNVTQGEFAAFPGNRQLRRRAPQSDDAKPWPDGSGTTVNPAVQTLLTDTQLAGPGMRAIVVVKDGKIVAESYGEGFNSATPLLGWSMTKSVTAALIGLRIRDGQMALDRTELLPQWRNDPRSQIKLADLMAMQSGLQFNEDYGDVTDVTRMLYLEGDMASFSASKPLEAKPGERFSYSSGTTTILSRLWMDTFDSVREALTFPRAALFRPLGMTSAVLEPDAHGTFVGSSYMYATARDWARFGLFLLQNGSWNGEQLLPQDFVAFMRTPTKASSGRYGAGQVWTKFGSDGGPPLPEDAYWLQGHDGQSVMLVPSLGLAVVRLGLTPSRAGYDVRVLEAKIIEAVH</sequence>
<gene>
    <name evidence="3" type="ORF">ADU59_23345</name>
</gene>
<dbReference type="AlphaFoldDB" id="A0A1C7NVJ5"/>
<comment type="caution">
    <text evidence="3">The sequence shown here is derived from an EMBL/GenBank/DDBJ whole genome shotgun (WGS) entry which is preliminary data.</text>
</comment>
<feature type="domain" description="Beta-lactamase-related" evidence="2">
    <location>
        <begin position="158"/>
        <end position="426"/>
    </location>
</feature>
<evidence type="ECO:0000256" key="1">
    <source>
        <dbReference type="SAM" id="MobiDB-lite"/>
    </source>
</evidence>
<dbReference type="GO" id="GO:0016787">
    <property type="term" value="F:hydrolase activity"/>
    <property type="evidence" value="ECO:0007669"/>
    <property type="project" value="UniProtKB-KW"/>
</dbReference>
<evidence type="ECO:0000313" key="4">
    <source>
        <dbReference type="Proteomes" id="UP000093111"/>
    </source>
</evidence>
<evidence type="ECO:0000259" key="2">
    <source>
        <dbReference type="Pfam" id="PF00144"/>
    </source>
</evidence>
<dbReference type="InterPro" id="IPR050789">
    <property type="entry name" value="Diverse_Enzym_Activities"/>
</dbReference>
<dbReference type="Gene3D" id="3.40.710.10">
    <property type="entry name" value="DD-peptidase/beta-lactamase superfamily"/>
    <property type="match status" value="1"/>
</dbReference>
<organism evidence="3 4">
    <name type="scientific">Pararhizobium polonicum</name>
    <dbReference type="NCBI Taxonomy" id="1612624"/>
    <lineage>
        <taxon>Bacteria</taxon>
        <taxon>Pseudomonadati</taxon>
        <taxon>Pseudomonadota</taxon>
        <taxon>Alphaproteobacteria</taxon>
        <taxon>Hyphomicrobiales</taxon>
        <taxon>Rhizobiaceae</taxon>
        <taxon>Rhizobium/Agrobacterium group</taxon>
        <taxon>Pararhizobium</taxon>
    </lineage>
</organism>
<dbReference type="PANTHER" id="PTHR43283">
    <property type="entry name" value="BETA-LACTAMASE-RELATED"/>
    <property type="match status" value="1"/>
</dbReference>